<proteinExistence type="predicted"/>
<dbReference type="Proteomes" id="UP000245469">
    <property type="component" value="Unassembled WGS sequence"/>
</dbReference>
<evidence type="ECO:0000313" key="1">
    <source>
        <dbReference type="EMBL" id="PWJ50237.1"/>
    </source>
</evidence>
<reference evidence="1 2" key="1">
    <citation type="submission" date="2018-03" db="EMBL/GenBank/DDBJ databases">
        <title>Genomic Encyclopedia of Archaeal and Bacterial Type Strains, Phase II (KMG-II): from individual species to whole genera.</title>
        <authorList>
            <person name="Goeker M."/>
        </authorList>
    </citation>
    <scope>NUCLEOTIDE SEQUENCE [LARGE SCALE GENOMIC DNA]</scope>
    <source>
        <strain evidence="1 2">DSM 44889</strain>
    </source>
</reference>
<name>A0A316AJU1_9ACTN</name>
<accession>A0A316AJU1</accession>
<comment type="caution">
    <text evidence="1">The sequence shown here is derived from an EMBL/GenBank/DDBJ whole genome shotgun (WGS) entry which is preliminary data.</text>
</comment>
<dbReference type="AlphaFoldDB" id="A0A316AJU1"/>
<evidence type="ECO:0000313" key="2">
    <source>
        <dbReference type="Proteomes" id="UP000245469"/>
    </source>
</evidence>
<keyword evidence="2" id="KW-1185">Reference proteome</keyword>
<gene>
    <name evidence="1" type="ORF">BXY45_12347</name>
</gene>
<organism evidence="1 2">
    <name type="scientific">Quadrisphaera granulorum</name>
    <dbReference type="NCBI Taxonomy" id="317664"/>
    <lineage>
        <taxon>Bacteria</taxon>
        <taxon>Bacillati</taxon>
        <taxon>Actinomycetota</taxon>
        <taxon>Actinomycetes</taxon>
        <taxon>Kineosporiales</taxon>
        <taxon>Kineosporiaceae</taxon>
        <taxon>Quadrisphaera</taxon>
    </lineage>
</organism>
<dbReference type="EMBL" id="QGDQ01000023">
    <property type="protein sequence ID" value="PWJ50237.1"/>
    <property type="molecule type" value="Genomic_DNA"/>
</dbReference>
<sequence length="33" mass="3641">MRVLQAADLLTADLLTFDRPFRLVSPTGTVVHS</sequence>
<protein>
    <submittedName>
        <fullName evidence="1">Uncharacterized protein</fullName>
    </submittedName>
</protein>